<dbReference type="EMBL" id="MU003579">
    <property type="protein sequence ID" value="KAF2462561.1"/>
    <property type="molecule type" value="Genomic_DNA"/>
</dbReference>
<accession>A0ACB6Q8Q3</accession>
<evidence type="ECO:0000313" key="2">
    <source>
        <dbReference type="Proteomes" id="UP000799755"/>
    </source>
</evidence>
<evidence type="ECO:0000313" key="1">
    <source>
        <dbReference type="EMBL" id="KAF2462561.1"/>
    </source>
</evidence>
<protein>
    <submittedName>
        <fullName evidence="1">HET-domain-containing protein</fullName>
    </submittedName>
</protein>
<reference evidence="1" key="1">
    <citation type="journal article" date="2020" name="Stud. Mycol.">
        <title>101 Dothideomycetes genomes: a test case for predicting lifestyles and emergence of pathogens.</title>
        <authorList>
            <person name="Haridas S."/>
            <person name="Albert R."/>
            <person name="Binder M."/>
            <person name="Bloem J."/>
            <person name="Labutti K."/>
            <person name="Salamov A."/>
            <person name="Andreopoulos B."/>
            <person name="Baker S."/>
            <person name="Barry K."/>
            <person name="Bills G."/>
            <person name="Bluhm B."/>
            <person name="Cannon C."/>
            <person name="Castanera R."/>
            <person name="Culley D."/>
            <person name="Daum C."/>
            <person name="Ezra D."/>
            <person name="Gonzalez J."/>
            <person name="Henrissat B."/>
            <person name="Kuo A."/>
            <person name="Liang C."/>
            <person name="Lipzen A."/>
            <person name="Lutzoni F."/>
            <person name="Magnuson J."/>
            <person name="Mondo S."/>
            <person name="Nolan M."/>
            <person name="Ohm R."/>
            <person name="Pangilinan J."/>
            <person name="Park H.-J."/>
            <person name="Ramirez L."/>
            <person name="Alfaro M."/>
            <person name="Sun H."/>
            <person name="Tritt A."/>
            <person name="Yoshinaga Y."/>
            <person name="Zwiers L.-H."/>
            <person name="Turgeon B."/>
            <person name="Goodwin S."/>
            <person name="Spatafora J."/>
            <person name="Crous P."/>
            <person name="Grigoriev I."/>
        </authorList>
    </citation>
    <scope>NUCLEOTIDE SEQUENCE</scope>
    <source>
        <strain evidence="1">ATCC 200398</strain>
    </source>
</reference>
<sequence length="814" mass="92986">MDDKRTYQDPDTTHPASQACFNCHKIACIVRNWPKFRIEENPRGHRIGRWRDIENAKDCVSCQSLVRLFSTQAYYDASVIISSGDNEASSDSGCLIIRLRDETADPTRLETTAYKMVLIPSEVVEDCGRHFIRADPGWISIERINHWIRDCGFTHQSTCTESQLGNSEAPAEVMFIDVQRNCLVPGHTNQFQIYVALSYVWGQQLNIFQTTRANLRILLQQGSLLNAWDRIPATIQDAIILIRSLDIRYLWVDRLCIVQDDEASIEGNIAQMASIYARSYFTIIATEGDSGTGISGVQGGSKPRCIGQELVEFDDLCFLAIERYEFWGDEDALTQEVHFRGAYEIEQKRSWHKRAWTFQERVVSRRCLVFNNDTVYWECGGGIWSELLSSPHILARDLTSHNRKFGGPQWRITQKLWPDAAHYFRLCAQFSKRQLTYAGDALKAFSAIIHTFAPSFPGGFFYALPEFLLDLSLLWTFVVPHNKRREMFPSWSWIAWEDQGYGDSGISFSDAIDDCWPPTFTSEELRIFRRPLNIWRKKSTVTGRMEEIKNDYHIWQNAEDDKVGELPGWKSSQQPEKYTLEEVGMDQIAGFSGGRNPHPVPLDTRTSVQPLSSYMWEPFLYSRVQTATFRFAGLPDPNWGTVGLIDNEGTGVGNLRPHDDGVEREHLGNTGRECCLMAVCEATIPRWSEFVRSIHFNSKSHWDANNLTYPGVKDGLTFKWIDVLWIERKGSIAYRRGVGKVWLDAWERGSPEEGNIILGCRQAFDCKVSPTPERPSSHDVEGRVSTRVIPYSTSMSQVRRGMSAIRNKSKSSCS</sequence>
<comment type="caution">
    <text evidence="1">The sequence shown here is derived from an EMBL/GenBank/DDBJ whole genome shotgun (WGS) entry which is preliminary data.</text>
</comment>
<organism evidence="1 2">
    <name type="scientific">Lindgomyces ingoldianus</name>
    <dbReference type="NCBI Taxonomy" id="673940"/>
    <lineage>
        <taxon>Eukaryota</taxon>
        <taxon>Fungi</taxon>
        <taxon>Dikarya</taxon>
        <taxon>Ascomycota</taxon>
        <taxon>Pezizomycotina</taxon>
        <taxon>Dothideomycetes</taxon>
        <taxon>Pleosporomycetidae</taxon>
        <taxon>Pleosporales</taxon>
        <taxon>Lindgomycetaceae</taxon>
        <taxon>Lindgomyces</taxon>
    </lineage>
</organism>
<dbReference type="Proteomes" id="UP000799755">
    <property type="component" value="Unassembled WGS sequence"/>
</dbReference>
<keyword evidence="2" id="KW-1185">Reference proteome</keyword>
<proteinExistence type="predicted"/>
<gene>
    <name evidence="1" type="ORF">BDR25DRAFT_387095</name>
</gene>
<name>A0ACB6Q8Q3_9PLEO</name>